<gene>
    <name evidence="2" type="ORF">CASFOL_009337</name>
</gene>
<dbReference type="Proteomes" id="UP001632038">
    <property type="component" value="Unassembled WGS sequence"/>
</dbReference>
<feature type="region of interest" description="Disordered" evidence="1">
    <location>
        <begin position="52"/>
        <end position="143"/>
    </location>
</feature>
<name>A0ABD3DWZ3_9LAMI</name>
<keyword evidence="3" id="KW-1185">Reference proteome</keyword>
<sequence>MAKYIKKEKNSSLTLGAMITVLALSKDWKPGTNEKKVLPRILPFGNRLLRTPLHPEGKSVPITILRDPNANEDEGYDPKAPTETLHEIDDGVEVEPIPDPELPAQPDVDAPAQPEPQPEARPGPRARSRKNRGRPGIELPSLPISQPNRIARIAFDGPSRSEFEEMKREMRANHRLVMEGQAAMRFDFRRFVEESRTWQAGDRETKEILLERHGYVLDPDHDERAMKEAHDLGVARVHIPREP</sequence>
<evidence type="ECO:0000313" key="3">
    <source>
        <dbReference type="Proteomes" id="UP001632038"/>
    </source>
</evidence>
<proteinExistence type="predicted"/>
<accession>A0ABD3DWZ3</accession>
<dbReference type="EMBL" id="JAVIJP010000011">
    <property type="protein sequence ID" value="KAL3646793.1"/>
    <property type="molecule type" value="Genomic_DNA"/>
</dbReference>
<dbReference type="AlphaFoldDB" id="A0ABD3DWZ3"/>
<protein>
    <recommendedName>
        <fullName evidence="4">SHSP domain-containing protein</fullName>
    </recommendedName>
</protein>
<evidence type="ECO:0000256" key="1">
    <source>
        <dbReference type="SAM" id="MobiDB-lite"/>
    </source>
</evidence>
<reference evidence="3" key="1">
    <citation type="journal article" date="2024" name="IScience">
        <title>Strigolactones Initiate the Formation of Haustorium-like Structures in Castilleja.</title>
        <authorList>
            <person name="Buerger M."/>
            <person name="Peterson D."/>
            <person name="Chory J."/>
        </authorList>
    </citation>
    <scope>NUCLEOTIDE SEQUENCE [LARGE SCALE GENOMIC DNA]</scope>
</reference>
<evidence type="ECO:0000313" key="2">
    <source>
        <dbReference type="EMBL" id="KAL3646793.1"/>
    </source>
</evidence>
<feature type="compositionally biased region" description="Basic residues" evidence="1">
    <location>
        <begin position="124"/>
        <end position="133"/>
    </location>
</feature>
<evidence type="ECO:0008006" key="4">
    <source>
        <dbReference type="Google" id="ProtNLM"/>
    </source>
</evidence>
<comment type="caution">
    <text evidence="2">The sequence shown here is derived from an EMBL/GenBank/DDBJ whole genome shotgun (WGS) entry which is preliminary data.</text>
</comment>
<organism evidence="2 3">
    <name type="scientific">Castilleja foliolosa</name>
    <dbReference type="NCBI Taxonomy" id="1961234"/>
    <lineage>
        <taxon>Eukaryota</taxon>
        <taxon>Viridiplantae</taxon>
        <taxon>Streptophyta</taxon>
        <taxon>Embryophyta</taxon>
        <taxon>Tracheophyta</taxon>
        <taxon>Spermatophyta</taxon>
        <taxon>Magnoliopsida</taxon>
        <taxon>eudicotyledons</taxon>
        <taxon>Gunneridae</taxon>
        <taxon>Pentapetalae</taxon>
        <taxon>asterids</taxon>
        <taxon>lamiids</taxon>
        <taxon>Lamiales</taxon>
        <taxon>Orobanchaceae</taxon>
        <taxon>Pedicularideae</taxon>
        <taxon>Castillejinae</taxon>
        <taxon>Castilleja</taxon>
    </lineage>
</organism>